<evidence type="ECO:0000256" key="1">
    <source>
        <dbReference type="SAM" id="MobiDB-lite"/>
    </source>
</evidence>
<reference evidence="2" key="2">
    <citation type="submission" date="2022-06" db="UniProtKB">
        <authorList>
            <consortium name="EnsemblMetazoa"/>
        </authorList>
    </citation>
    <scope>IDENTIFICATION</scope>
    <source>
        <strain evidence="2">DF5081</strain>
    </source>
</reference>
<dbReference type="EnsemblMetazoa" id="CJA41500.1">
    <property type="protein sequence ID" value="CJA41500.1"/>
    <property type="gene ID" value="WBGene00217348"/>
</dbReference>
<evidence type="ECO:0000313" key="2">
    <source>
        <dbReference type="EnsemblMetazoa" id="CJA41500.1"/>
    </source>
</evidence>
<evidence type="ECO:0000313" key="3">
    <source>
        <dbReference type="Proteomes" id="UP000005237"/>
    </source>
</evidence>
<organism evidence="2 3">
    <name type="scientific">Caenorhabditis japonica</name>
    <dbReference type="NCBI Taxonomy" id="281687"/>
    <lineage>
        <taxon>Eukaryota</taxon>
        <taxon>Metazoa</taxon>
        <taxon>Ecdysozoa</taxon>
        <taxon>Nematoda</taxon>
        <taxon>Chromadorea</taxon>
        <taxon>Rhabditida</taxon>
        <taxon>Rhabditina</taxon>
        <taxon>Rhabditomorpha</taxon>
        <taxon>Rhabditoidea</taxon>
        <taxon>Rhabditidae</taxon>
        <taxon>Peloderinae</taxon>
        <taxon>Caenorhabditis</taxon>
    </lineage>
</organism>
<sequence>MHKVLDSAATSTSTSSSSNPNITLKCTDGEVTCPVLVLKYRTSLVKSPTSPIQIDKSVEVVKAWLTYVFTANTEWNDEQRKDIMELARKYGPVGLENVLEAKEVAVGKEERREEKEKELEIDVQAESNSNAEENLGLRKRKRHKL</sequence>
<feature type="compositionally biased region" description="Basic and acidic residues" evidence="1">
    <location>
        <begin position="106"/>
        <end position="120"/>
    </location>
</feature>
<dbReference type="AlphaFoldDB" id="A0A8R1IQQ1"/>
<dbReference type="Proteomes" id="UP000005237">
    <property type="component" value="Unassembled WGS sequence"/>
</dbReference>
<protein>
    <submittedName>
        <fullName evidence="2">Uncharacterized protein</fullName>
    </submittedName>
</protein>
<feature type="compositionally biased region" description="Low complexity" evidence="1">
    <location>
        <begin position="7"/>
        <end position="18"/>
    </location>
</feature>
<proteinExistence type="predicted"/>
<accession>A0A8R1IQQ1</accession>
<keyword evidence="3" id="KW-1185">Reference proteome</keyword>
<feature type="region of interest" description="Disordered" evidence="1">
    <location>
        <begin position="1"/>
        <end position="21"/>
    </location>
</feature>
<feature type="region of interest" description="Disordered" evidence="1">
    <location>
        <begin position="106"/>
        <end position="145"/>
    </location>
</feature>
<reference evidence="3" key="1">
    <citation type="submission" date="2010-08" db="EMBL/GenBank/DDBJ databases">
        <authorList>
            <consortium name="Caenorhabditis japonica Sequencing Consortium"/>
            <person name="Wilson R.K."/>
        </authorList>
    </citation>
    <scope>NUCLEOTIDE SEQUENCE [LARGE SCALE GENOMIC DNA]</scope>
    <source>
        <strain evidence="3">DF5081</strain>
    </source>
</reference>
<name>A0A8R1IQQ1_CAEJA</name>